<organism evidence="5 6">
    <name type="scientific">Thermincola ferriacetica</name>
    <dbReference type="NCBI Taxonomy" id="281456"/>
    <lineage>
        <taxon>Bacteria</taxon>
        <taxon>Bacillati</taxon>
        <taxon>Bacillota</taxon>
        <taxon>Clostridia</taxon>
        <taxon>Eubacteriales</taxon>
        <taxon>Thermincolaceae</taxon>
        <taxon>Thermincola</taxon>
    </lineage>
</organism>
<keyword evidence="3" id="KW-0560">Oxidoreductase</keyword>
<gene>
    <name evidence="5" type="ORF">Tfer_0042</name>
</gene>
<keyword evidence="2" id="KW-0288">FMN</keyword>
<dbReference type="EMBL" id="LGTE01000001">
    <property type="protein sequence ID" value="KNZ70973.1"/>
    <property type="molecule type" value="Genomic_DNA"/>
</dbReference>
<proteinExistence type="predicted"/>
<dbReference type="Gene3D" id="3.40.109.10">
    <property type="entry name" value="NADH Oxidase"/>
    <property type="match status" value="1"/>
</dbReference>
<reference evidence="6" key="1">
    <citation type="submission" date="2015-07" db="EMBL/GenBank/DDBJ databases">
        <title>Complete Genome of Thermincola ferriacetica strain Z-0001T.</title>
        <authorList>
            <person name="Lusk B."/>
            <person name="Badalamenti J.P."/>
            <person name="Parameswaran P."/>
            <person name="Bond D.R."/>
            <person name="Torres C.I."/>
        </authorList>
    </citation>
    <scope>NUCLEOTIDE SEQUENCE [LARGE SCALE GENOMIC DNA]</scope>
    <source>
        <strain evidence="6">Z-0001</strain>
    </source>
</reference>
<keyword evidence="6" id="KW-1185">Reference proteome</keyword>
<comment type="caution">
    <text evidence="5">The sequence shown here is derived from an EMBL/GenBank/DDBJ whole genome shotgun (WGS) entry which is preliminary data.</text>
</comment>
<name>A0A0L6W6I0_9FIRM</name>
<dbReference type="Proteomes" id="UP000037175">
    <property type="component" value="Unassembled WGS sequence"/>
</dbReference>
<accession>A0A0L6W6I0</accession>
<evidence type="ECO:0000313" key="5">
    <source>
        <dbReference type="EMBL" id="KNZ70973.1"/>
    </source>
</evidence>
<dbReference type="InterPro" id="IPR029479">
    <property type="entry name" value="Nitroreductase"/>
</dbReference>
<dbReference type="RefSeq" id="WP_013119973.1">
    <property type="nucleotide sequence ID" value="NZ_LGTE01000001.1"/>
</dbReference>
<dbReference type="AlphaFoldDB" id="A0A0L6W6I0"/>
<evidence type="ECO:0000256" key="2">
    <source>
        <dbReference type="ARBA" id="ARBA00022643"/>
    </source>
</evidence>
<dbReference type="PANTHER" id="PTHR23026:SF90">
    <property type="entry name" value="IODOTYROSINE DEIODINASE 1"/>
    <property type="match status" value="1"/>
</dbReference>
<evidence type="ECO:0000259" key="4">
    <source>
        <dbReference type="Pfam" id="PF00881"/>
    </source>
</evidence>
<dbReference type="PANTHER" id="PTHR23026">
    <property type="entry name" value="NADPH NITROREDUCTASE"/>
    <property type="match status" value="1"/>
</dbReference>
<evidence type="ECO:0000313" key="6">
    <source>
        <dbReference type="Proteomes" id="UP000037175"/>
    </source>
</evidence>
<evidence type="ECO:0000256" key="1">
    <source>
        <dbReference type="ARBA" id="ARBA00022630"/>
    </source>
</evidence>
<dbReference type="Pfam" id="PF00881">
    <property type="entry name" value="Nitroreductase"/>
    <property type="match status" value="2"/>
</dbReference>
<dbReference type="SUPFAM" id="SSF55469">
    <property type="entry name" value="FMN-dependent nitroreductase-like"/>
    <property type="match status" value="1"/>
</dbReference>
<feature type="domain" description="Nitroreductase" evidence="4">
    <location>
        <begin position="5"/>
        <end position="54"/>
    </location>
</feature>
<dbReference type="CDD" id="cd02150">
    <property type="entry name" value="nitroreductase"/>
    <property type="match status" value="1"/>
</dbReference>
<keyword evidence="1" id="KW-0285">Flavoprotein</keyword>
<dbReference type="InterPro" id="IPR050627">
    <property type="entry name" value="Nitroreductase/BluB"/>
</dbReference>
<dbReference type="GO" id="GO:0016491">
    <property type="term" value="F:oxidoreductase activity"/>
    <property type="evidence" value="ECO:0007669"/>
    <property type="project" value="UniProtKB-KW"/>
</dbReference>
<dbReference type="FunFam" id="3.40.109.10:FF:000012">
    <property type="entry name" value="Nitroreductase family protein"/>
    <property type="match status" value="1"/>
</dbReference>
<protein>
    <submittedName>
        <fullName evidence="5">Nitroreductase</fullName>
    </submittedName>
</protein>
<evidence type="ECO:0000256" key="3">
    <source>
        <dbReference type="ARBA" id="ARBA00023002"/>
    </source>
</evidence>
<feature type="domain" description="Nitroreductase" evidence="4">
    <location>
        <begin position="62"/>
        <end position="145"/>
    </location>
</feature>
<sequence>MEAIFSRRSIRKYTGDAVPDDTVKDLLRAAMSAPSAGNERPWHFIVIKDRQILTQVPEFHPYAHMLKEAPLAILVCGDEQLEKFKGYWVQDCAAATENILIAVQAKGLGAVWLGIYPVEERMTGLRKLLNIPDNIIPFSLVSIGYPAEEKPPVERYDETRVHYDRW</sequence>
<dbReference type="InterPro" id="IPR000415">
    <property type="entry name" value="Nitroreductase-like"/>
</dbReference>